<keyword evidence="4 6" id="KW-1133">Transmembrane helix</keyword>
<dbReference type="EMBL" id="CP071444">
    <property type="protein sequence ID" value="QSX07724.1"/>
    <property type="molecule type" value="Genomic_DNA"/>
</dbReference>
<dbReference type="AlphaFoldDB" id="A0A974XDB4"/>
<dbReference type="PANTHER" id="PTHR33885:SF3">
    <property type="entry name" value="PHAGE SHOCK PROTEIN C"/>
    <property type="match status" value="1"/>
</dbReference>
<protein>
    <submittedName>
        <fullName evidence="8">PspC domain-containing protein</fullName>
    </submittedName>
</protein>
<accession>A0A974XDB4</accession>
<dbReference type="InterPro" id="IPR007168">
    <property type="entry name" value="Phageshock_PspC_N"/>
</dbReference>
<evidence type="ECO:0000256" key="1">
    <source>
        <dbReference type="ARBA" id="ARBA00004162"/>
    </source>
</evidence>
<comment type="subcellular location">
    <subcellularLocation>
        <location evidence="1">Cell membrane</location>
        <topology evidence="1">Single-pass membrane protein</topology>
    </subcellularLocation>
</comment>
<keyword evidence="9" id="KW-1185">Reference proteome</keyword>
<evidence type="ECO:0000256" key="5">
    <source>
        <dbReference type="ARBA" id="ARBA00023136"/>
    </source>
</evidence>
<dbReference type="KEGG" id="alka:J0B03_07770"/>
<proteinExistence type="predicted"/>
<evidence type="ECO:0000313" key="9">
    <source>
        <dbReference type="Proteomes" id="UP000663499"/>
    </source>
</evidence>
<evidence type="ECO:0000256" key="6">
    <source>
        <dbReference type="SAM" id="Phobius"/>
    </source>
</evidence>
<reference evidence="8" key="1">
    <citation type="submission" date="2021-03" db="EMBL/GenBank/DDBJ databases">
        <title>Alkalibacter marinus sp. nov., isolated from tidal flat sediment.</title>
        <authorList>
            <person name="Namirimu T."/>
            <person name="Yang J.-A."/>
            <person name="Yang S.-H."/>
            <person name="Kim Y.-J."/>
            <person name="Kwon K.K."/>
        </authorList>
    </citation>
    <scope>NUCLEOTIDE SEQUENCE</scope>
    <source>
        <strain evidence="8">ES005</strain>
    </source>
</reference>
<evidence type="ECO:0000256" key="2">
    <source>
        <dbReference type="ARBA" id="ARBA00022475"/>
    </source>
</evidence>
<gene>
    <name evidence="8" type="ORF">J0B03_07770</name>
</gene>
<keyword evidence="5 6" id="KW-0472">Membrane</keyword>
<dbReference type="PANTHER" id="PTHR33885">
    <property type="entry name" value="PHAGE SHOCK PROTEIN C"/>
    <property type="match status" value="1"/>
</dbReference>
<evidence type="ECO:0000256" key="3">
    <source>
        <dbReference type="ARBA" id="ARBA00022692"/>
    </source>
</evidence>
<feature type="domain" description="Phage shock protein PspC N-terminal" evidence="7">
    <location>
        <begin position="2"/>
        <end position="58"/>
    </location>
</feature>
<keyword evidence="3 6" id="KW-0812">Transmembrane</keyword>
<organism evidence="8 9">
    <name type="scientific">Alkalibacter rhizosphaerae</name>
    <dbReference type="NCBI Taxonomy" id="2815577"/>
    <lineage>
        <taxon>Bacteria</taxon>
        <taxon>Bacillati</taxon>
        <taxon>Bacillota</taxon>
        <taxon>Clostridia</taxon>
        <taxon>Eubacteriales</taxon>
        <taxon>Eubacteriaceae</taxon>
        <taxon>Alkalibacter</taxon>
    </lineage>
</organism>
<dbReference type="GO" id="GO:0005886">
    <property type="term" value="C:plasma membrane"/>
    <property type="evidence" value="ECO:0007669"/>
    <property type="project" value="UniProtKB-SubCell"/>
</dbReference>
<sequence>MKKLYKNKAEGKISGVCQGVAEYFDIDPSIVRIVWAVSVFWWGTGLFLYIIMALILPDKSTINFTDYKVNPLDKEE</sequence>
<keyword evidence="2" id="KW-1003">Cell membrane</keyword>
<dbReference type="RefSeq" id="WP_207299066.1">
    <property type="nucleotide sequence ID" value="NZ_CP071444.1"/>
</dbReference>
<evidence type="ECO:0000259" key="7">
    <source>
        <dbReference type="Pfam" id="PF04024"/>
    </source>
</evidence>
<name>A0A974XDB4_9FIRM</name>
<evidence type="ECO:0000313" key="8">
    <source>
        <dbReference type="EMBL" id="QSX07724.1"/>
    </source>
</evidence>
<dbReference type="InterPro" id="IPR052027">
    <property type="entry name" value="PspC"/>
</dbReference>
<dbReference type="Proteomes" id="UP000663499">
    <property type="component" value="Chromosome"/>
</dbReference>
<feature type="transmembrane region" description="Helical" evidence="6">
    <location>
        <begin position="33"/>
        <end position="56"/>
    </location>
</feature>
<dbReference type="Pfam" id="PF04024">
    <property type="entry name" value="PspC"/>
    <property type="match status" value="1"/>
</dbReference>
<evidence type="ECO:0000256" key="4">
    <source>
        <dbReference type="ARBA" id="ARBA00022989"/>
    </source>
</evidence>